<dbReference type="Gene3D" id="1.20.1250.20">
    <property type="entry name" value="MFS general substrate transporter like domains"/>
    <property type="match status" value="1"/>
</dbReference>
<protein>
    <recommendedName>
        <fullName evidence="7">Major facilitator superfamily (MFS) profile domain-containing protein</fullName>
    </recommendedName>
</protein>
<dbReference type="GO" id="GO:0012505">
    <property type="term" value="C:endomembrane system"/>
    <property type="evidence" value="ECO:0007669"/>
    <property type="project" value="UniProtKB-SubCell"/>
</dbReference>
<feature type="transmembrane region" description="Helical" evidence="5">
    <location>
        <begin position="155"/>
        <end position="177"/>
    </location>
</feature>
<feature type="transmembrane region" description="Helical" evidence="5">
    <location>
        <begin position="325"/>
        <end position="344"/>
    </location>
</feature>
<feature type="transmembrane region" description="Helical" evidence="5">
    <location>
        <begin position="485"/>
        <end position="509"/>
    </location>
</feature>
<feature type="transmembrane region" description="Helical" evidence="5">
    <location>
        <begin position="425"/>
        <end position="441"/>
    </location>
</feature>
<evidence type="ECO:0000256" key="2">
    <source>
        <dbReference type="ARBA" id="ARBA00022692"/>
    </source>
</evidence>
<feature type="transmembrane region" description="Helical" evidence="5">
    <location>
        <begin position="285"/>
        <end position="305"/>
    </location>
</feature>
<keyword evidence="2 5" id="KW-0812">Transmembrane</keyword>
<dbReference type="InterPro" id="IPR050495">
    <property type="entry name" value="ATG22/LtaA_families"/>
</dbReference>
<evidence type="ECO:0000256" key="5">
    <source>
        <dbReference type="SAM" id="Phobius"/>
    </source>
</evidence>
<dbReference type="EMBL" id="HBIX01035265">
    <property type="protein sequence ID" value="CAE0730273.1"/>
    <property type="molecule type" value="Transcribed_RNA"/>
</dbReference>
<dbReference type="PANTHER" id="PTHR23519">
    <property type="entry name" value="AUTOPHAGY-RELATED PROTEIN 22"/>
    <property type="match status" value="1"/>
</dbReference>
<keyword evidence="3 5" id="KW-1133">Transmembrane helix</keyword>
<keyword evidence="4 5" id="KW-0472">Membrane</keyword>
<dbReference type="SUPFAM" id="SSF103473">
    <property type="entry name" value="MFS general substrate transporter"/>
    <property type="match status" value="1"/>
</dbReference>
<gene>
    <name evidence="6" type="ORF">PAUS00366_LOCUS23059</name>
</gene>
<evidence type="ECO:0008006" key="7">
    <source>
        <dbReference type="Google" id="ProtNLM"/>
    </source>
</evidence>
<name>A0A7S4AYB5_9STRA</name>
<feature type="transmembrane region" description="Helical" evidence="5">
    <location>
        <begin position="246"/>
        <end position="265"/>
    </location>
</feature>
<reference evidence="6" key="1">
    <citation type="submission" date="2021-01" db="EMBL/GenBank/DDBJ databases">
        <authorList>
            <person name="Corre E."/>
            <person name="Pelletier E."/>
            <person name="Niang G."/>
            <person name="Scheremetjew M."/>
            <person name="Finn R."/>
            <person name="Kale V."/>
            <person name="Holt S."/>
            <person name="Cochrane G."/>
            <person name="Meng A."/>
            <person name="Brown T."/>
            <person name="Cohen L."/>
        </authorList>
    </citation>
    <scope>NUCLEOTIDE SEQUENCE</scope>
    <source>
        <strain evidence="6">10249 10 AB</strain>
    </source>
</reference>
<feature type="transmembrane region" description="Helical" evidence="5">
    <location>
        <begin position="208"/>
        <end position="226"/>
    </location>
</feature>
<dbReference type="CDD" id="cd06174">
    <property type="entry name" value="MFS"/>
    <property type="match status" value="1"/>
</dbReference>
<dbReference type="InterPro" id="IPR036259">
    <property type="entry name" value="MFS_trans_sf"/>
</dbReference>
<feature type="transmembrane region" description="Helical" evidence="5">
    <location>
        <begin position="356"/>
        <end position="379"/>
    </location>
</feature>
<evidence type="ECO:0000256" key="4">
    <source>
        <dbReference type="ARBA" id="ARBA00023136"/>
    </source>
</evidence>
<sequence length="576" mass="63120">MKNNYGLDAIPNDETTHLMKKSHILPTTQSTLRNGSCSDDEVRDIGIDNYEEMTTTAADDKQPSDFVSRCMHSMHTTTMRFLPYHPGLPIEANGCIMDVYARATIFMATFFVGPALLKLASQQAIANCVVMIQDVDAYNECTKEPRIYGFKPSSLLTNMGAAASFISVISLPLVGAVIDFTSYRRQVGMCAAFGLTLIKVLELDLGPANWFFVVCLQVLSAILFQTQKLAMYAYSAELSNQPTTQSGFQSSLALTLFGSMFLYMFEVQIPSRILKLETDVQIAKLAILVAIINCLPLFSFAWVRLFRDKPPASNINLPAPSSLGYLGQTSILLTAGFHGLRRTYHEINSNYRSVRHFLMFSLAWSEAGIAGLPIISTTYMSEILEMDSLQIGTVLLGTMIGGMPGSVIGNHFCRLYQNPVKSARVGLMVFTLNTIGAGLFLRPSTKNLMHVFAFVWGICIGWIHPQHTTIFVTISPSRDEGKGSVELMGLFLFSGQVLGFVPPLVFTILNEMGVPMWIGISTIGLYTLVGFVGLVYMGDYETARRSGSKPVADNGGGTNIPVAQHIIKSNSTAASR</sequence>
<comment type="subcellular location">
    <subcellularLocation>
        <location evidence="1">Endomembrane system</location>
        <topology evidence="1">Multi-pass membrane protein</topology>
    </subcellularLocation>
</comment>
<proteinExistence type="predicted"/>
<dbReference type="PANTHER" id="PTHR23519:SF1">
    <property type="entry name" value="AUTOPHAGY-RELATED PROTEIN 22"/>
    <property type="match status" value="1"/>
</dbReference>
<evidence type="ECO:0000313" key="6">
    <source>
        <dbReference type="EMBL" id="CAE0730273.1"/>
    </source>
</evidence>
<feature type="transmembrane region" description="Helical" evidence="5">
    <location>
        <begin position="515"/>
        <end position="536"/>
    </location>
</feature>
<accession>A0A7S4AYB5</accession>
<dbReference type="AlphaFoldDB" id="A0A7S4AYB5"/>
<organism evidence="6">
    <name type="scientific">Pseudo-nitzschia australis</name>
    <dbReference type="NCBI Taxonomy" id="44445"/>
    <lineage>
        <taxon>Eukaryota</taxon>
        <taxon>Sar</taxon>
        <taxon>Stramenopiles</taxon>
        <taxon>Ochrophyta</taxon>
        <taxon>Bacillariophyta</taxon>
        <taxon>Bacillariophyceae</taxon>
        <taxon>Bacillariophycidae</taxon>
        <taxon>Bacillariales</taxon>
        <taxon>Bacillariaceae</taxon>
        <taxon>Pseudo-nitzschia</taxon>
    </lineage>
</organism>
<evidence type="ECO:0000256" key="3">
    <source>
        <dbReference type="ARBA" id="ARBA00022989"/>
    </source>
</evidence>
<feature type="transmembrane region" description="Helical" evidence="5">
    <location>
        <begin position="391"/>
        <end position="413"/>
    </location>
</feature>
<evidence type="ECO:0000256" key="1">
    <source>
        <dbReference type="ARBA" id="ARBA00004127"/>
    </source>
</evidence>
<feature type="transmembrane region" description="Helical" evidence="5">
    <location>
        <begin position="447"/>
        <end position="464"/>
    </location>
</feature>